<evidence type="ECO:0000256" key="5">
    <source>
        <dbReference type="ARBA" id="ARBA00023329"/>
    </source>
</evidence>
<gene>
    <name evidence="7" type="ORF">SUZIE_110690</name>
</gene>
<organism evidence="7 8">
    <name type="scientific">Sciurus carolinensis</name>
    <name type="common">Eastern gray squirrel</name>
    <dbReference type="NCBI Taxonomy" id="30640"/>
    <lineage>
        <taxon>Eukaryota</taxon>
        <taxon>Metazoa</taxon>
        <taxon>Chordata</taxon>
        <taxon>Craniata</taxon>
        <taxon>Vertebrata</taxon>
        <taxon>Euteleostomi</taxon>
        <taxon>Mammalia</taxon>
        <taxon>Eutheria</taxon>
        <taxon>Euarchontoglires</taxon>
        <taxon>Glires</taxon>
        <taxon>Rodentia</taxon>
        <taxon>Sciuromorpha</taxon>
        <taxon>Sciuridae</taxon>
        <taxon>Sciurinae</taxon>
        <taxon>Sciurini</taxon>
        <taxon>Sciurus</taxon>
    </lineage>
</organism>
<comment type="similarity">
    <text evidence="6">Belongs to the VMA21 family.</text>
</comment>
<feature type="transmembrane region" description="Helical" evidence="6">
    <location>
        <begin position="49"/>
        <end position="72"/>
    </location>
</feature>
<evidence type="ECO:0000256" key="3">
    <source>
        <dbReference type="ARBA" id="ARBA00022989"/>
    </source>
</evidence>
<comment type="subunit">
    <text evidence="6">Associates with the V0 complex of the vacuolar ATPase (V-ATPase).</text>
</comment>
<dbReference type="GO" id="GO:0005789">
    <property type="term" value="C:endoplasmic reticulum membrane"/>
    <property type="evidence" value="ECO:0007669"/>
    <property type="project" value="UniProtKB-SubCell"/>
</dbReference>
<dbReference type="AlphaFoldDB" id="A0AA41SRE8"/>
<keyword evidence="4 6" id="KW-0472">Membrane</keyword>
<dbReference type="Proteomes" id="UP001166674">
    <property type="component" value="Unassembled WGS sequence"/>
</dbReference>
<evidence type="ECO:0000313" key="7">
    <source>
        <dbReference type="EMBL" id="MBZ3870989.1"/>
    </source>
</evidence>
<keyword evidence="2 6" id="KW-0256">Endoplasmic reticulum</keyword>
<dbReference type="HAMAP" id="MF_03058">
    <property type="entry name" value="VMA21"/>
    <property type="match status" value="1"/>
</dbReference>
<evidence type="ECO:0000256" key="6">
    <source>
        <dbReference type="HAMAP-Rule" id="MF_03058"/>
    </source>
</evidence>
<evidence type="ECO:0000313" key="8">
    <source>
        <dbReference type="Proteomes" id="UP001166674"/>
    </source>
</evidence>
<dbReference type="GO" id="GO:0012507">
    <property type="term" value="C:ER to Golgi transport vesicle membrane"/>
    <property type="evidence" value="ECO:0007669"/>
    <property type="project" value="UniProtKB-SubCell"/>
</dbReference>
<proteinExistence type="inferred from homology"/>
<name>A0AA41SRE8_SCICA</name>
<accession>A0AA41SRE8</accession>
<keyword evidence="8" id="KW-1185">Reference proteome</keyword>
<keyword evidence="5 6" id="KW-0968">Cytoplasmic vesicle</keyword>
<dbReference type="GO" id="GO:0070072">
    <property type="term" value="P:vacuolar proton-transporting V-type ATPase complex assembly"/>
    <property type="evidence" value="ECO:0007669"/>
    <property type="project" value="UniProtKB-UniRule"/>
</dbReference>
<comment type="subcellular location">
    <subcellularLocation>
        <location evidence="6">Endoplasmic reticulum membrane</location>
        <topology evidence="6">Multi-pass membrane protein</topology>
    </subcellularLocation>
    <subcellularLocation>
        <location evidence="6">Endoplasmic reticulum-Golgi intermediate compartment membrane</location>
        <topology evidence="6">Multi-pass membrane protein</topology>
    </subcellularLocation>
    <subcellularLocation>
        <location evidence="6">Cytoplasmic vesicle</location>
        <location evidence="6">COPII-coated vesicle membrane</location>
        <topology evidence="6">Multi-pass membrane protein</topology>
    </subcellularLocation>
</comment>
<evidence type="ECO:0000256" key="1">
    <source>
        <dbReference type="ARBA" id="ARBA00022692"/>
    </source>
</evidence>
<reference evidence="7" key="1">
    <citation type="submission" date="2020-03" db="EMBL/GenBank/DDBJ databases">
        <title>Studies in the Genomics of Life Span.</title>
        <authorList>
            <person name="Glass D."/>
        </authorList>
    </citation>
    <scope>NUCLEOTIDE SEQUENCE</scope>
    <source>
        <strain evidence="7">SUZIE</strain>
        <tissue evidence="7">Muscle</tissue>
    </source>
</reference>
<keyword evidence="3 6" id="KW-1133">Transmembrane helix</keyword>
<dbReference type="EMBL" id="JAATJV010158256">
    <property type="protein sequence ID" value="MBZ3870989.1"/>
    <property type="molecule type" value="Genomic_DNA"/>
</dbReference>
<evidence type="ECO:0000256" key="4">
    <source>
        <dbReference type="ARBA" id="ARBA00023136"/>
    </source>
</evidence>
<protein>
    <submittedName>
        <fullName evidence="7">Vacuolar ATPase assembly integral membrane protein vma21</fullName>
    </submittedName>
</protein>
<dbReference type="Pfam" id="PF09446">
    <property type="entry name" value="VMA21"/>
    <property type="match status" value="1"/>
</dbReference>
<dbReference type="PANTHER" id="PTHR31792">
    <property type="entry name" value="VACUOLAR ATPASE ASSEMBLY INTEGRAL MEMBRANE PROTEIN VMA21"/>
    <property type="match status" value="1"/>
</dbReference>
<evidence type="ECO:0000256" key="2">
    <source>
        <dbReference type="ARBA" id="ARBA00022824"/>
    </source>
</evidence>
<dbReference type="GO" id="GO:0033116">
    <property type="term" value="C:endoplasmic reticulum-Golgi intermediate compartment membrane"/>
    <property type="evidence" value="ECO:0007669"/>
    <property type="project" value="UniProtKB-SubCell"/>
</dbReference>
<feature type="transmembrane region" description="Helical" evidence="6">
    <location>
        <begin position="84"/>
        <end position="107"/>
    </location>
</feature>
<dbReference type="PANTHER" id="PTHR31792:SF3">
    <property type="entry name" value="VACUOLAR ATPASE ASSEMBLY INTEGRAL MEMBRANE PROTEIN VMA21"/>
    <property type="match status" value="1"/>
</dbReference>
<keyword evidence="1 6" id="KW-0812">Transmembrane</keyword>
<comment type="function">
    <text evidence="6">Required for the assembly of the V0 complex of the vacuolar ATPase (V-ATPase) in the endoplasmic reticulum.</text>
</comment>
<comment type="caution">
    <text evidence="7">The sequence shown here is derived from an EMBL/GenBank/DDBJ whole genome shotgun (WGS) entry which is preliminary data.</text>
</comment>
<dbReference type="InterPro" id="IPR019013">
    <property type="entry name" value="Vma21"/>
</dbReference>
<sequence>MLRGKSRLNVEWLGYSPGLLLQNKPLLAGRTPRNLRGSESSLASTLKTLLFFTALMITVPIGLYFATKSYIFEGALGMSNRDSYFYAAIVAVVAVHVVLALFVYVAWNEGSRQWREGKQD</sequence>